<proteinExistence type="inferred from homology"/>
<keyword evidence="10" id="KW-1185">Reference proteome</keyword>
<dbReference type="Proteomes" id="UP000298493">
    <property type="component" value="Unassembled WGS sequence"/>
</dbReference>
<dbReference type="PANTHER" id="PTHR12521:SF0">
    <property type="entry name" value="ADP-RIBOSE GLYCOHYDROLASE OARD1"/>
    <property type="match status" value="1"/>
</dbReference>
<dbReference type="EMBL" id="SNSC02000001">
    <property type="protein sequence ID" value="TID27909.1"/>
    <property type="molecule type" value="Genomic_DNA"/>
</dbReference>
<sequence length="293" mass="31870">MSTKRQVSPSGASRALKQTKLYFGKKMSTPSDNQPLRSMTTKKEDKAPENSGGSQSGEDTWVNVVDKFDSDEKKPSGDVTSKSAGTVSYASMASKAAKRDTKEVSPNLSPSPSPSDSKTLIITDRVGDIFDAPDGAVIIHACNCMGSWSAGIAAAFKQRYPKAYAKYALYCKQNMPNSLWGTALLIPPMETKGPRHYVGCLFTSRRYGRGKDSPAQILAKTGPAMEDLVEMMRRPTAKDTITEIRICQINSGLFSVPWEKSKAIIEELEVGDGDLPKEIIVYTQPTGSILSKK</sequence>
<comment type="similarity">
    <text evidence="2">Belongs to the POA1 family.</text>
</comment>
<comment type="function">
    <text evidence="1">Highly specific phosphatase involved in the metabolism of ADP-ribose 1''-phosphate (Appr1p) which is produced as a consequence of tRNA splicing.</text>
</comment>
<dbReference type="InterPro" id="IPR002589">
    <property type="entry name" value="Macro_dom"/>
</dbReference>
<feature type="compositionally biased region" description="Polar residues" evidence="7">
    <location>
        <begin position="28"/>
        <end position="39"/>
    </location>
</feature>
<dbReference type="SUPFAM" id="SSF52949">
    <property type="entry name" value="Macro domain-like"/>
    <property type="match status" value="1"/>
</dbReference>
<name>A0A4Z1PNZ9_9PEZI</name>
<dbReference type="STRING" id="86259.A0A4Z1PNZ9"/>
<feature type="compositionally biased region" description="Basic and acidic residues" evidence="7">
    <location>
        <begin position="66"/>
        <end position="76"/>
    </location>
</feature>
<evidence type="ECO:0000256" key="6">
    <source>
        <dbReference type="ARBA" id="ARBA00034427"/>
    </source>
</evidence>
<dbReference type="GO" id="GO:0004721">
    <property type="term" value="F:phosphoprotein phosphatase activity"/>
    <property type="evidence" value="ECO:0007669"/>
    <property type="project" value="UniProtKB-KW"/>
</dbReference>
<keyword evidence="5" id="KW-0378">Hydrolase</keyword>
<protein>
    <recommendedName>
        <fullName evidence="4">ADP-ribose 1''-phosphate phosphatase</fullName>
        <ecNumber evidence="3">3.1.3.84</ecNumber>
    </recommendedName>
</protein>
<comment type="caution">
    <text evidence="9">The sequence shown here is derived from an EMBL/GenBank/DDBJ whole genome shotgun (WGS) entry which is preliminary data.</text>
</comment>
<dbReference type="AlphaFoldDB" id="A0A4Z1PNZ9"/>
<dbReference type="InterPro" id="IPR043472">
    <property type="entry name" value="Macro_dom-like"/>
</dbReference>
<evidence type="ECO:0000256" key="2">
    <source>
        <dbReference type="ARBA" id="ARBA00006575"/>
    </source>
</evidence>
<evidence type="ECO:0000256" key="1">
    <source>
        <dbReference type="ARBA" id="ARBA00002432"/>
    </source>
</evidence>
<dbReference type="Gene3D" id="3.40.220.10">
    <property type="entry name" value="Leucine Aminopeptidase, subunit E, domain 1"/>
    <property type="match status" value="1"/>
</dbReference>
<accession>A0A4Z1PNZ9</accession>
<feature type="region of interest" description="Disordered" evidence="7">
    <location>
        <begin position="95"/>
        <end position="119"/>
    </location>
</feature>
<dbReference type="CDD" id="cd02901">
    <property type="entry name" value="Macro_Poa1p-like"/>
    <property type="match status" value="1"/>
</dbReference>
<feature type="compositionally biased region" description="Low complexity" evidence="7">
    <location>
        <begin position="105"/>
        <end position="117"/>
    </location>
</feature>
<feature type="domain" description="Macro" evidence="8">
    <location>
        <begin position="121"/>
        <end position="265"/>
    </location>
</feature>
<evidence type="ECO:0000256" key="5">
    <source>
        <dbReference type="ARBA" id="ARBA00022912"/>
    </source>
</evidence>
<dbReference type="GO" id="GO:0140291">
    <property type="term" value="P:peptidyl-glutamate ADP-deribosylation"/>
    <property type="evidence" value="ECO:0007669"/>
    <property type="project" value="TreeGrafter"/>
</dbReference>
<evidence type="ECO:0000256" key="3">
    <source>
        <dbReference type="ARBA" id="ARBA00012983"/>
    </source>
</evidence>
<dbReference type="SMART" id="SM00506">
    <property type="entry name" value="A1pp"/>
    <property type="match status" value="1"/>
</dbReference>
<evidence type="ECO:0000256" key="7">
    <source>
        <dbReference type="SAM" id="MobiDB-lite"/>
    </source>
</evidence>
<dbReference type="Pfam" id="PF01661">
    <property type="entry name" value="Macro"/>
    <property type="match status" value="1"/>
</dbReference>
<evidence type="ECO:0000313" key="9">
    <source>
        <dbReference type="EMBL" id="TID27909.1"/>
    </source>
</evidence>
<dbReference type="EC" id="3.1.3.84" evidence="3"/>
<dbReference type="InterPro" id="IPR050892">
    <property type="entry name" value="ADP-ribose_metab_enzymes"/>
</dbReference>
<evidence type="ECO:0000313" key="10">
    <source>
        <dbReference type="Proteomes" id="UP000298493"/>
    </source>
</evidence>
<gene>
    <name evidence="9" type="ORF">E6O75_ATG00676</name>
</gene>
<reference evidence="9 10" key="1">
    <citation type="submission" date="2019-04" db="EMBL/GenBank/DDBJ databases">
        <title>High contiguity whole genome sequence and gene annotation resource for two Venturia nashicola isolates.</title>
        <authorList>
            <person name="Prokchorchik M."/>
            <person name="Won K."/>
            <person name="Lee Y."/>
            <person name="Choi E.D."/>
            <person name="Segonzac C."/>
            <person name="Sohn K.H."/>
        </authorList>
    </citation>
    <scope>NUCLEOTIDE SEQUENCE [LARGE SCALE GENOMIC DNA]</scope>
    <source>
        <strain evidence="9 10">PRI2</strain>
    </source>
</reference>
<comment type="catalytic activity">
    <reaction evidence="6">
        <text>ADP-alpha-D-ribose 1''-phosphate + H2O = ADP-D-ribose + phosphate</text>
        <dbReference type="Rhea" id="RHEA:25029"/>
        <dbReference type="ChEBI" id="CHEBI:15377"/>
        <dbReference type="ChEBI" id="CHEBI:43474"/>
        <dbReference type="ChEBI" id="CHEBI:57967"/>
        <dbReference type="ChEBI" id="CHEBI:58753"/>
        <dbReference type="EC" id="3.1.3.84"/>
    </reaction>
</comment>
<dbReference type="PANTHER" id="PTHR12521">
    <property type="entry name" value="PROTEIN C6ORF130"/>
    <property type="match status" value="1"/>
</dbReference>
<evidence type="ECO:0000259" key="8">
    <source>
        <dbReference type="SMART" id="SM00506"/>
    </source>
</evidence>
<feature type="compositionally biased region" description="Polar residues" evidence="7">
    <location>
        <begin position="1"/>
        <end position="11"/>
    </location>
</feature>
<organism evidence="9 10">
    <name type="scientific">Venturia nashicola</name>
    <dbReference type="NCBI Taxonomy" id="86259"/>
    <lineage>
        <taxon>Eukaryota</taxon>
        <taxon>Fungi</taxon>
        <taxon>Dikarya</taxon>
        <taxon>Ascomycota</taxon>
        <taxon>Pezizomycotina</taxon>
        <taxon>Dothideomycetes</taxon>
        <taxon>Pleosporomycetidae</taxon>
        <taxon>Venturiales</taxon>
        <taxon>Venturiaceae</taxon>
        <taxon>Venturia</taxon>
    </lineage>
</organism>
<feature type="region of interest" description="Disordered" evidence="7">
    <location>
        <begin position="1"/>
        <end position="83"/>
    </location>
</feature>
<keyword evidence="5" id="KW-0904">Protein phosphatase</keyword>
<evidence type="ECO:0000256" key="4">
    <source>
        <dbReference type="ARBA" id="ARBA00019744"/>
    </source>
</evidence>